<organism evidence="1 2">
    <name type="scientific">Fulvitalea axinellae</name>
    <dbReference type="NCBI Taxonomy" id="1182444"/>
    <lineage>
        <taxon>Bacteria</taxon>
        <taxon>Pseudomonadati</taxon>
        <taxon>Bacteroidota</taxon>
        <taxon>Cytophagia</taxon>
        <taxon>Cytophagales</taxon>
        <taxon>Persicobacteraceae</taxon>
        <taxon>Fulvitalea</taxon>
    </lineage>
</organism>
<dbReference type="PANTHER" id="PTHR42905">
    <property type="entry name" value="PHOSPHOENOLPYRUVATE CARBOXYLASE"/>
    <property type="match status" value="1"/>
</dbReference>
<dbReference type="SUPFAM" id="SSF51621">
    <property type="entry name" value="Phosphoenolpyruvate/pyruvate domain"/>
    <property type="match status" value="1"/>
</dbReference>
<dbReference type="AlphaFoldDB" id="A0AAU9CCI2"/>
<dbReference type="InterPro" id="IPR040442">
    <property type="entry name" value="Pyrv_kinase-like_dom_sf"/>
</dbReference>
<gene>
    <name evidence="1" type="primary">prpB_2</name>
    <name evidence="1" type="ORF">FUAX_22710</name>
</gene>
<dbReference type="InterPro" id="IPR015813">
    <property type="entry name" value="Pyrv/PenolPyrv_kinase-like_dom"/>
</dbReference>
<sequence length="276" mass="30159">MFSKELKSRAEAFSKLHKEKGMFVLPNVWNAGSARIFESRGFKAVATTSAGIAYALGYPDGEQVGIDDLRLVVSQITKRVKVPVSVDFERGYGDTPEEVKANAIKMLEAGAVGFNIEDGIPEEKRLDNLDDLLVKIKALVELKKEIGIPFVINARTCVYWLALGNEDERIETAIARGNAFAEAGADCVFVPGAMDEKNVAELAKEIKAPLNIIANPVFHDFKKLEELGVRRLSIGSGAVRATLAYIDSIGEDLAKGDIGKMLSHDFSYTKANEFFA</sequence>
<dbReference type="GO" id="GO:0016829">
    <property type="term" value="F:lyase activity"/>
    <property type="evidence" value="ECO:0007669"/>
    <property type="project" value="UniProtKB-KW"/>
</dbReference>
<keyword evidence="1" id="KW-0456">Lyase</keyword>
<dbReference type="RefSeq" id="WP_338391427.1">
    <property type="nucleotide sequence ID" value="NZ_AP025314.1"/>
</dbReference>
<dbReference type="CDD" id="cd00377">
    <property type="entry name" value="ICL_PEPM"/>
    <property type="match status" value="1"/>
</dbReference>
<dbReference type="EMBL" id="AP025314">
    <property type="protein sequence ID" value="BDD09839.1"/>
    <property type="molecule type" value="Genomic_DNA"/>
</dbReference>
<reference evidence="1 2" key="1">
    <citation type="submission" date="2021-12" db="EMBL/GenBank/DDBJ databases">
        <title>Genome sequencing of bacteria with rrn-lacking chromosome and rrn-plasmid.</title>
        <authorList>
            <person name="Anda M."/>
            <person name="Iwasaki W."/>
        </authorList>
    </citation>
    <scope>NUCLEOTIDE SEQUENCE [LARGE SCALE GENOMIC DNA]</scope>
    <source>
        <strain evidence="1 2">DSM 100852</strain>
    </source>
</reference>
<proteinExistence type="predicted"/>
<name>A0AAU9CCI2_9BACT</name>
<evidence type="ECO:0000313" key="2">
    <source>
        <dbReference type="Proteomes" id="UP001348817"/>
    </source>
</evidence>
<dbReference type="Proteomes" id="UP001348817">
    <property type="component" value="Chromosome"/>
</dbReference>
<dbReference type="Pfam" id="PF13714">
    <property type="entry name" value="PEP_mutase"/>
    <property type="match status" value="1"/>
</dbReference>
<protein>
    <submittedName>
        <fullName evidence="1">2-methylisocitrate lyase</fullName>
    </submittedName>
</protein>
<dbReference type="KEGG" id="fax:FUAX_22710"/>
<dbReference type="Gene3D" id="3.20.20.60">
    <property type="entry name" value="Phosphoenolpyruvate-binding domains"/>
    <property type="match status" value="1"/>
</dbReference>
<dbReference type="InterPro" id="IPR039556">
    <property type="entry name" value="ICL/PEPM"/>
</dbReference>
<accession>A0AAU9CCI2</accession>
<keyword evidence="2" id="KW-1185">Reference proteome</keyword>
<dbReference type="PANTHER" id="PTHR42905:SF16">
    <property type="entry name" value="CARBOXYPHOSPHONOENOLPYRUVATE PHOSPHONOMUTASE-LIKE PROTEIN (AFU_ORTHOLOGUE AFUA_5G07230)"/>
    <property type="match status" value="1"/>
</dbReference>
<evidence type="ECO:0000313" key="1">
    <source>
        <dbReference type="EMBL" id="BDD09839.1"/>
    </source>
</evidence>